<name>A0A9Q0KTE7_9MAGN</name>
<feature type="signal peptide" evidence="1">
    <location>
        <begin position="1"/>
        <end position="17"/>
    </location>
</feature>
<feature type="chain" id="PRO_5040512318" description="Secreted protein" evidence="1">
    <location>
        <begin position="18"/>
        <end position="101"/>
    </location>
</feature>
<evidence type="ECO:0008006" key="4">
    <source>
        <dbReference type="Google" id="ProtNLM"/>
    </source>
</evidence>
<dbReference type="Proteomes" id="UP001141806">
    <property type="component" value="Unassembled WGS sequence"/>
</dbReference>
<dbReference type="EMBL" id="JAMYWD010000003">
    <property type="protein sequence ID" value="KAJ4976492.1"/>
    <property type="molecule type" value="Genomic_DNA"/>
</dbReference>
<keyword evidence="3" id="KW-1185">Reference proteome</keyword>
<keyword evidence="1" id="KW-0732">Signal</keyword>
<protein>
    <recommendedName>
        <fullName evidence="4">Secreted protein</fullName>
    </recommendedName>
</protein>
<reference evidence="2" key="1">
    <citation type="journal article" date="2023" name="Plant J.">
        <title>The genome of the king protea, Protea cynaroides.</title>
        <authorList>
            <person name="Chang J."/>
            <person name="Duong T.A."/>
            <person name="Schoeman C."/>
            <person name="Ma X."/>
            <person name="Roodt D."/>
            <person name="Barker N."/>
            <person name="Li Z."/>
            <person name="Van de Peer Y."/>
            <person name="Mizrachi E."/>
        </authorList>
    </citation>
    <scope>NUCLEOTIDE SEQUENCE</scope>
    <source>
        <tissue evidence="2">Young leaves</tissue>
    </source>
</reference>
<proteinExistence type="predicted"/>
<sequence>MILFGLSWFFSFSSQRALVIGMNTDSCLWRISRRWFQHFLKIIPPMGKKCKGRRIRTFHQLSHSTDAIALLPSHSTITLHHHRHIPSIALHHCRCTPQLEI</sequence>
<evidence type="ECO:0000256" key="1">
    <source>
        <dbReference type="SAM" id="SignalP"/>
    </source>
</evidence>
<accession>A0A9Q0KTE7</accession>
<evidence type="ECO:0000313" key="3">
    <source>
        <dbReference type="Proteomes" id="UP001141806"/>
    </source>
</evidence>
<gene>
    <name evidence="2" type="ORF">NE237_001598</name>
</gene>
<comment type="caution">
    <text evidence="2">The sequence shown here is derived from an EMBL/GenBank/DDBJ whole genome shotgun (WGS) entry which is preliminary data.</text>
</comment>
<organism evidence="2 3">
    <name type="scientific">Protea cynaroides</name>
    <dbReference type="NCBI Taxonomy" id="273540"/>
    <lineage>
        <taxon>Eukaryota</taxon>
        <taxon>Viridiplantae</taxon>
        <taxon>Streptophyta</taxon>
        <taxon>Embryophyta</taxon>
        <taxon>Tracheophyta</taxon>
        <taxon>Spermatophyta</taxon>
        <taxon>Magnoliopsida</taxon>
        <taxon>Proteales</taxon>
        <taxon>Proteaceae</taxon>
        <taxon>Protea</taxon>
    </lineage>
</organism>
<dbReference type="AlphaFoldDB" id="A0A9Q0KTE7"/>
<evidence type="ECO:0000313" key="2">
    <source>
        <dbReference type="EMBL" id="KAJ4976492.1"/>
    </source>
</evidence>